<evidence type="ECO:0000313" key="2">
    <source>
        <dbReference type="EMBL" id="KAK8373001.1"/>
    </source>
</evidence>
<sequence>MRTVTACGLQSFLLPISGVSCEMTQEMKNGRTLGDKHGSNLAHVRIQFQICFILFQIRGALTERSVAQVSLRGVTSFPYPCPVY</sequence>
<keyword evidence="3" id="KW-1185">Reference proteome</keyword>
<comment type="caution">
    <text evidence="2">The sequence shown here is derived from an EMBL/GenBank/DDBJ whole genome shotgun (WGS) entry which is preliminary data.</text>
</comment>
<evidence type="ECO:0000313" key="3">
    <source>
        <dbReference type="Proteomes" id="UP001487740"/>
    </source>
</evidence>
<organism evidence="2 3">
    <name type="scientific">Scylla paramamosain</name>
    <name type="common">Mud crab</name>
    <dbReference type="NCBI Taxonomy" id="85552"/>
    <lineage>
        <taxon>Eukaryota</taxon>
        <taxon>Metazoa</taxon>
        <taxon>Ecdysozoa</taxon>
        <taxon>Arthropoda</taxon>
        <taxon>Crustacea</taxon>
        <taxon>Multicrustacea</taxon>
        <taxon>Malacostraca</taxon>
        <taxon>Eumalacostraca</taxon>
        <taxon>Eucarida</taxon>
        <taxon>Decapoda</taxon>
        <taxon>Pleocyemata</taxon>
        <taxon>Brachyura</taxon>
        <taxon>Eubrachyura</taxon>
        <taxon>Portunoidea</taxon>
        <taxon>Portunidae</taxon>
        <taxon>Portuninae</taxon>
        <taxon>Scylla</taxon>
    </lineage>
</organism>
<feature type="chain" id="PRO_5043474800" description="Secreted protein" evidence="1">
    <location>
        <begin position="22"/>
        <end position="84"/>
    </location>
</feature>
<feature type="signal peptide" evidence="1">
    <location>
        <begin position="1"/>
        <end position="21"/>
    </location>
</feature>
<gene>
    <name evidence="2" type="ORF">O3P69_011785</name>
</gene>
<dbReference type="AlphaFoldDB" id="A0AAW0SDU2"/>
<keyword evidence="1" id="KW-0732">Signal</keyword>
<protein>
    <recommendedName>
        <fullName evidence="4">Secreted protein</fullName>
    </recommendedName>
</protein>
<dbReference type="EMBL" id="JARAKH010001430">
    <property type="protein sequence ID" value="KAK8373001.1"/>
    <property type="molecule type" value="Genomic_DNA"/>
</dbReference>
<dbReference type="Proteomes" id="UP001487740">
    <property type="component" value="Unassembled WGS sequence"/>
</dbReference>
<evidence type="ECO:0008006" key="4">
    <source>
        <dbReference type="Google" id="ProtNLM"/>
    </source>
</evidence>
<accession>A0AAW0SDU2</accession>
<reference evidence="2 3" key="1">
    <citation type="submission" date="2023-03" db="EMBL/GenBank/DDBJ databases">
        <title>High-quality genome of Scylla paramamosain provides insights in environmental adaptation.</title>
        <authorList>
            <person name="Zhang L."/>
        </authorList>
    </citation>
    <scope>NUCLEOTIDE SEQUENCE [LARGE SCALE GENOMIC DNA]</scope>
    <source>
        <strain evidence="2">LZ_2023a</strain>
        <tissue evidence="2">Muscle</tissue>
    </source>
</reference>
<name>A0AAW0SDU2_SCYPA</name>
<dbReference type="PROSITE" id="PS51257">
    <property type="entry name" value="PROKAR_LIPOPROTEIN"/>
    <property type="match status" value="1"/>
</dbReference>
<evidence type="ECO:0000256" key="1">
    <source>
        <dbReference type="SAM" id="SignalP"/>
    </source>
</evidence>
<proteinExistence type="predicted"/>